<sequence>MMSNLLKNKQPLFDNIAIYYDLLYDYKNYKLEVLNILDLIKQFRKASTNTLLDVGCGPGRHLQFFRKHFNCMGIDVSSKMLKIAKKNAQGVIFQKADMTNMNLHKKFDVITCLFSTIGYTSNYTMLKNTWQNFYNHLNEDGIIIVEPWFNKETYKIGYPYMKTYESEEVKIARVNIFECRKNVSILDCQYLIGIKNKKLKVFRDMHELGLFDINKTLKIITNIGLTALYLEPNSLFERGIYIAVKK</sequence>
<evidence type="ECO:0000313" key="4">
    <source>
        <dbReference type="Proteomes" id="UP000031258"/>
    </source>
</evidence>
<dbReference type="SUPFAM" id="SSF53335">
    <property type="entry name" value="S-adenosyl-L-methionine-dependent methyltransferases"/>
    <property type="match status" value="1"/>
</dbReference>
<dbReference type="InterPro" id="IPR041698">
    <property type="entry name" value="Methyltransf_25"/>
</dbReference>
<evidence type="ECO:0000313" key="3">
    <source>
        <dbReference type="EMBL" id="KIE05694.1"/>
    </source>
</evidence>
<keyword evidence="3" id="KW-0489">Methyltransferase</keyword>
<accession>A0A0C1QJJ7</accession>
<dbReference type="Proteomes" id="UP000031258">
    <property type="component" value="Unassembled WGS sequence"/>
</dbReference>
<organism evidence="3 4">
    <name type="scientific">Candidatus Jidaibacter acanthamoebae</name>
    <dbReference type="NCBI Taxonomy" id="86105"/>
    <lineage>
        <taxon>Bacteria</taxon>
        <taxon>Pseudomonadati</taxon>
        <taxon>Pseudomonadota</taxon>
        <taxon>Alphaproteobacteria</taxon>
        <taxon>Rickettsiales</taxon>
        <taxon>Candidatus Midichloriaceae</taxon>
        <taxon>Candidatus Jidaibacter</taxon>
    </lineage>
</organism>
<feature type="domain" description="Methyltransferase" evidence="2">
    <location>
        <begin position="52"/>
        <end position="141"/>
    </location>
</feature>
<proteinExistence type="predicted"/>
<dbReference type="STRING" id="86105.NF27_DN00100"/>
<protein>
    <submittedName>
        <fullName evidence="3">Methyltransferase type 11</fullName>
    </submittedName>
</protein>
<gene>
    <name evidence="3" type="ORF">NF27_DN00100</name>
</gene>
<dbReference type="Gene3D" id="2.20.130.10">
    <property type="entry name" value="CAC2371-like domains"/>
    <property type="match status" value="1"/>
</dbReference>
<reference evidence="3 4" key="1">
    <citation type="submission" date="2014-11" db="EMBL/GenBank/DDBJ databases">
        <title>A Rickettsiales Symbiont of Amoebae With Ancient Features.</title>
        <authorList>
            <person name="Schulz F."/>
            <person name="Martijn J."/>
            <person name="Wascher F."/>
            <person name="Kostanjsek R."/>
            <person name="Ettema T.J."/>
            <person name="Horn M."/>
        </authorList>
    </citation>
    <scope>NUCLEOTIDE SEQUENCE [LARGE SCALE GENOMIC DNA]</scope>
    <source>
        <strain evidence="3 4">UWC36</strain>
    </source>
</reference>
<dbReference type="GO" id="GO:0008168">
    <property type="term" value="F:methyltransferase activity"/>
    <property type="evidence" value="ECO:0007669"/>
    <property type="project" value="UniProtKB-KW"/>
</dbReference>
<dbReference type="CDD" id="cd02440">
    <property type="entry name" value="AdoMet_MTases"/>
    <property type="match status" value="1"/>
</dbReference>
<dbReference type="PANTHER" id="PTHR43861:SF3">
    <property type="entry name" value="PUTATIVE (AFU_ORTHOLOGUE AFUA_2G14390)-RELATED"/>
    <property type="match status" value="1"/>
</dbReference>
<evidence type="ECO:0000259" key="2">
    <source>
        <dbReference type="Pfam" id="PF13649"/>
    </source>
</evidence>
<dbReference type="InterPro" id="IPR029063">
    <property type="entry name" value="SAM-dependent_MTases_sf"/>
</dbReference>
<name>A0A0C1QJJ7_9RICK</name>
<keyword evidence="4" id="KW-1185">Reference proteome</keyword>
<dbReference type="PANTHER" id="PTHR43861">
    <property type="entry name" value="TRANS-ACONITATE 2-METHYLTRANSFERASE-RELATED"/>
    <property type="match status" value="1"/>
</dbReference>
<comment type="caution">
    <text evidence="3">The sequence shown here is derived from an EMBL/GenBank/DDBJ whole genome shotgun (WGS) entry which is preliminary data.</text>
</comment>
<keyword evidence="1 3" id="KW-0808">Transferase</keyword>
<dbReference type="Pfam" id="PF13649">
    <property type="entry name" value="Methyltransf_25"/>
    <property type="match status" value="1"/>
</dbReference>
<dbReference type="GO" id="GO:0032259">
    <property type="term" value="P:methylation"/>
    <property type="evidence" value="ECO:0007669"/>
    <property type="project" value="UniProtKB-KW"/>
</dbReference>
<dbReference type="Gene3D" id="3.40.50.150">
    <property type="entry name" value="Vaccinia Virus protein VP39"/>
    <property type="match status" value="1"/>
</dbReference>
<evidence type="ECO:0000256" key="1">
    <source>
        <dbReference type="ARBA" id="ARBA00022679"/>
    </source>
</evidence>
<dbReference type="EMBL" id="JSWE01000090">
    <property type="protein sequence ID" value="KIE05694.1"/>
    <property type="molecule type" value="Genomic_DNA"/>
</dbReference>
<dbReference type="AlphaFoldDB" id="A0A0C1QJJ7"/>